<evidence type="ECO:0000313" key="2">
    <source>
        <dbReference type="Proteomes" id="UP000019246"/>
    </source>
</evidence>
<dbReference type="STRING" id="1265818.MAQA_04311"/>
<evidence type="ECO:0000313" key="1">
    <source>
        <dbReference type="EMBL" id="EUJ19971.1"/>
    </source>
</evidence>
<organism evidence="1 2">
    <name type="scientific">Listeria aquatica FSL S10-1188</name>
    <dbReference type="NCBI Taxonomy" id="1265818"/>
    <lineage>
        <taxon>Bacteria</taxon>
        <taxon>Bacillati</taxon>
        <taxon>Bacillota</taxon>
        <taxon>Bacilli</taxon>
        <taxon>Bacillales</taxon>
        <taxon>Listeriaceae</taxon>
        <taxon>Listeria</taxon>
    </lineage>
</organism>
<accession>W7BAM2</accession>
<proteinExistence type="predicted"/>
<dbReference type="AlphaFoldDB" id="W7BAM2"/>
<comment type="caution">
    <text evidence="1">The sequence shown here is derived from an EMBL/GenBank/DDBJ whole genome shotgun (WGS) entry which is preliminary data.</text>
</comment>
<dbReference type="PATRIC" id="fig|1265818.5.peg.862"/>
<gene>
    <name evidence="1" type="ORF">MAQA_04311</name>
</gene>
<sequence length="66" mass="7915">MVIERSLQKSIEIGQTRLITKKGQRIMQKYQLHCRVKEKKKRSGNVFYRTSEYIKSKISSNQAFFF</sequence>
<reference evidence="1 2" key="1">
    <citation type="journal article" date="2014" name="Int. J. Syst. Evol. Microbiol.">
        <title>Listeria floridensis sp. nov., Listeria aquatica sp. nov., Listeria cornellensis sp. nov., Listeria riparia sp. nov. and Listeria grandensis sp. nov., from agricultural and natural environments.</title>
        <authorList>
            <person name="den Bakker H.C."/>
            <person name="Warchocki S."/>
            <person name="Wright E.M."/>
            <person name="Allred A.F."/>
            <person name="Ahlstrom C."/>
            <person name="Manuel C.S."/>
            <person name="Stasiewicz M.J."/>
            <person name="Burrell A."/>
            <person name="Roof S."/>
            <person name="Strawn L."/>
            <person name="Fortes E.D."/>
            <person name="Nightingale K.K."/>
            <person name="Kephart D."/>
            <person name="Wiedmann M."/>
        </authorList>
    </citation>
    <scope>NUCLEOTIDE SEQUENCE [LARGE SCALE GENOMIC DNA]</scope>
    <source>
        <strain evidence="1 2">FSL S10-1188</strain>
    </source>
</reference>
<dbReference type="Proteomes" id="UP000019246">
    <property type="component" value="Unassembled WGS sequence"/>
</dbReference>
<protein>
    <submittedName>
        <fullName evidence="1">Uncharacterized protein</fullName>
    </submittedName>
</protein>
<dbReference type="EMBL" id="AOCG01000005">
    <property type="protein sequence ID" value="EUJ19971.1"/>
    <property type="molecule type" value="Genomic_DNA"/>
</dbReference>
<name>W7BAM2_9LIST</name>
<keyword evidence="2" id="KW-1185">Reference proteome</keyword>